<proteinExistence type="predicted"/>
<sequence>MKKSAVSLLVLAGFASTSALAQDAFSYAKGAATWAHTKSDFLKSDQFGGDFSRDNGGSRDFGGLTLDLSKSFADHFYGRLLSEGTSAQGGNDSMGIGSLGVGVFTPLSTGLNLYGETGVMGYTLEREVMSNVDNKGWDAIVRKNSGSMYGEVGLRYDIGNVELSTAYRYANMTGDMHDFKVGGAYKLNQNWALTADYTYRKWDVQQGSISSLGVKYSF</sequence>
<dbReference type="SUPFAM" id="SSF56935">
    <property type="entry name" value="Porins"/>
    <property type="match status" value="1"/>
</dbReference>
<keyword evidence="1" id="KW-0732">Signal</keyword>
<dbReference type="Proteomes" id="UP000679312">
    <property type="component" value="Chromosome"/>
</dbReference>
<protein>
    <submittedName>
        <fullName evidence="2">Autotransporter outer membrane beta-barrel domain-containing protein</fullName>
    </submittedName>
</protein>
<dbReference type="InterPro" id="IPR006315">
    <property type="entry name" value="OM_autotransptr_brl_dom"/>
</dbReference>
<feature type="chain" id="PRO_5044759763" evidence="1">
    <location>
        <begin position="22"/>
        <end position="218"/>
    </location>
</feature>
<dbReference type="RefSeq" id="WP_071912309.1">
    <property type="nucleotide sequence ID" value="NZ_AP024466.1"/>
</dbReference>
<dbReference type="AlphaFoldDB" id="A0ABD7EL58"/>
<evidence type="ECO:0000313" key="3">
    <source>
        <dbReference type="Proteomes" id="UP000679312"/>
    </source>
</evidence>
<accession>A0ABD7EL58</accession>
<feature type="signal peptide" evidence="1">
    <location>
        <begin position="1"/>
        <end position="21"/>
    </location>
</feature>
<name>A0ABD7EL58_AERJA</name>
<organism evidence="2 3">
    <name type="scientific">Aeromonas jandaei</name>
    <dbReference type="NCBI Taxonomy" id="650"/>
    <lineage>
        <taxon>Bacteria</taxon>
        <taxon>Pseudomonadati</taxon>
        <taxon>Pseudomonadota</taxon>
        <taxon>Gammaproteobacteria</taxon>
        <taxon>Aeromonadales</taxon>
        <taxon>Aeromonadaceae</taxon>
        <taxon>Aeromonas</taxon>
    </lineage>
</organism>
<gene>
    <name evidence="2" type="ORF">HQ399_06420</name>
</gene>
<dbReference type="NCBIfam" id="TIGR01414">
    <property type="entry name" value="autotrans_barl"/>
    <property type="match status" value="1"/>
</dbReference>
<dbReference type="EMBL" id="CP053881">
    <property type="protein sequence ID" value="QWL61902.1"/>
    <property type="molecule type" value="Genomic_DNA"/>
</dbReference>
<reference evidence="2 3" key="1">
    <citation type="journal article" date="2021" name="Front. Microbiol.">
        <title>Prevalence and Genetic Analysis of Chromosomal mcr-3/7 in Aeromonas From U.S. Animal-Derived Samples.</title>
        <authorList>
            <person name="Wang Y."/>
            <person name="Hou N."/>
            <person name="Rasooly R."/>
            <person name="Gu Y."/>
            <person name="He X."/>
        </authorList>
    </citation>
    <scope>NUCLEOTIDE SEQUENCE [LARGE SCALE GENOMIC DNA]</scope>
    <source>
        <strain evidence="2 3">4608</strain>
    </source>
</reference>
<evidence type="ECO:0000256" key="1">
    <source>
        <dbReference type="SAM" id="SignalP"/>
    </source>
</evidence>
<evidence type="ECO:0000313" key="2">
    <source>
        <dbReference type="EMBL" id="QWL61902.1"/>
    </source>
</evidence>